<comment type="caution">
    <text evidence="1">The sequence shown here is derived from an EMBL/GenBank/DDBJ whole genome shotgun (WGS) entry which is preliminary data.</text>
</comment>
<dbReference type="Proteomes" id="UP000651050">
    <property type="component" value="Unassembled WGS sequence"/>
</dbReference>
<name>A0A931H168_9BURK</name>
<evidence type="ECO:0000313" key="2">
    <source>
        <dbReference type="Proteomes" id="UP000651050"/>
    </source>
</evidence>
<dbReference type="AlphaFoldDB" id="A0A931H168"/>
<proteinExistence type="predicted"/>
<gene>
    <name evidence="1" type="ORF">I5803_01470</name>
</gene>
<dbReference type="EMBL" id="JADWYS010000001">
    <property type="protein sequence ID" value="MBG9386681.1"/>
    <property type="molecule type" value="Genomic_DNA"/>
</dbReference>
<accession>A0A931H168</accession>
<keyword evidence="2" id="KW-1185">Reference proteome</keyword>
<evidence type="ECO:0000313" key="1">
    <source>
        <dbReference type="EMBL" id="MBG9386681.1"/>
    </source>
</evidence>
<sequence>MARLSISNPVAGLDGVEFLGIRDGVAQKFVLYRDGLEDIEDKLIETDDELLDAFSKHAAHIAQVAAKALDDGKGGPKPVVLQTLFL</sequence>
<dbReference type="RefSeq" id="WP_196984651.1">
    <property type="nucleotide sequence ID" value="NZ_JADWYS010000001.1"/>
</dbReference>
<organism evidence="1 2">
    <name type="scientific">Caenimonas aquaedulcis</name>
    <dbReference type="NCBI Taxonomy" id="2793270"/>
    <lineage>
        <taxon>Bacteria</taxon>
        <taxon>Pseudomonadati</taxon>
        <taxon>Pseudomonadota</taxon>
        <taxon>Betaproteobacteria</taxon>
        <taxon>Burkholderiales</taxon>
        <taxon>Comamonadaceae</taxon>
        <taxon>Caenimonas</taxon>
    </lineage>
</organism>
<reference evidence="1" key="1">
    <citation type="submission" date="2020-11" db="EMBL/GenBank/DDBJ databases">
        <title>Bacterial whole genome sequence for Caenimonas sp. DR4.4.</title>
        <authorList>
            <person name="Le V."/>
            <person name="Ko S.-R."/>
            <person name="Ahn C.-Y."/>
            <person name="Oh H.-M."/>
        </authorList>
    </citation>
    <scope>NUCLEOTIDE SEQUENCE</scope>
    <source>
        <strain evidence="1">DR4.4</strain>
    </source>
</reference>
<protein>
    <submittedName>
        <fullName evidence="1">DUF1488 family protein</fullName>
    </submittedName>
</protein>